<name>A0A0P1H1T0_9RHOB</name>
<protein>
    <recommendedName>
        <fullName evidence="1">DUF218 domain-containing protein</fullName>
    </recommendedName>
</protein>
<dbReference type="InterPro" id="IPR014729">
    <property type="entry name" value="Rossmann-like_a/b/a_fold"/>
</dbReference>
<sequence>MGIRRVTARLTKAGVFLGLLSVGAVYGWTFLDLYPARSDLRATNTIVCLAAGLQDDGSLGRFTEQRARSCISLYHQGLAPKIAFTGGNSTHAAPPTGQQMAALALAEGVPASAIVIENQSESTLQNALFTLPKLESVRGVILVTDSFHLPRSGLSFLWAGARDIQLFPAYDPSQTLMPGHWTIAMEAVKLWANALRAQVYSMAGLLGIPDSTKIQILH</sequence>
<dbReference type="GO" id="GO:0005886">
    <property type="term" value="C:plasma membrane"/>
    <property type="evidence" value="ECO:0007669"/>
    <property type="project" value="TreeGrafter"/>
</dbReference>
<dbReference type="Proteomes" id="UP000052022">
    <property type="component" value="Unassembled WGS sequence"/>
</dbReference>
<dbReference type="PANTHER" id="PTHR30336">
    <property type="entry name" value="INNER MEMBRANE PROTEIN, PROBABLE PERMEASE"/>
    <property type="match status" value="1"/>
</dbReference>
<keyword evidence="3" id="KW-1185">Reference proteome</keyword>
<dbReference type="InterPro" id="IPR051599">
    <property type="entry name" value="Cell_Envelope_Assoc"/>
</dbReference>
<evidence type="ECO:0000313" key="3">
    <source>
        <dbReference type="Proteomes" id="UP000052022"/>
    </source>
</evidence>
<dbReference type="Gene3D" id="3.40.50.620">
    <property type="entry name" value="HUPs"/>
    <property type="match status" value="1"/>
</dbReference>
<dbReference type="EMBL" id="CYSD01000043">
    <property type="protein sequence ID" value="CUH82181.1"/>
    <property type="molecule type" value="Genomic_DNA"/>
</dbReference>
<dbReference type="AlphaFoldDB" id="A0A0P1H1T0"/>
<dbReference type="CDD" id="cd06259">
    <property type="entry name" value="YdcF-like"/>
    <property type="match status" value="1"/>
</dbReference>
<organism evidence="2 3">
    <name type="scientific">Tritonibacter multivorans</name>
    <dbReference type="NCBI Taxonomy" id="928856"/>
    <lineage>
        <taxon>Bacteria</taxon>
        <taxon>Pseudomonadati</taxon>
        <taxon>Pseudomonadota</taxon>
        <taxon>Alphaproteobacteria</taxon>
        <taxon>Rhodobacterales</taxon>
        <taxon>Paracoccaceae</taxon>
        <taxon>Tritonibacter</taxon>
    </lineage>
</organism>
<dbReference type="STRING" id="928856.SAMN04488049_105143"/>
<gene>
    <name evidence="2" type="ORF">TRM7557_03797</name>
</gene>
<proteinExistence type="predicted"/>
<evidence type="ECO:0000313" key="2">
    <source>
        <dbReference type="EMBL" id="CUH82181.1"/>
    </source>
</evidence>
<dbReference type="InterPro" id="IPR003848">
    <property type="entry name" value="DUF218"/>
</dbReference>
<evidence type="ECO:0000259" key="1">
    <source>
        <dbReference type="Pfam" id="PF02698"/>
    </source>
</evidence>
<feature type="domain" description="DUF218" evidence="1">
    <location>
        <begin position="45"/>
        <end position="175"/>
    </location>
</feature>
<dbReference type="PANTHER" id="PTHR30336:SF20">
    <property type="entry name" value="DUF218 DOMAIN-CONTAINING PROTEIN"/>
    <property type="match status" value="1"/>
</dbReference>
<accession>A0A0P1H1T0</accession>
<dbReference type="RefSeq" id="WP_082626663.1">
    <property type="nucleotide sequence ID" value="NZ_CYSD01000043.1"/>
</dbReference>
<dbReference type="Pfam" id="PF02698">
    <property type="entry name" value="DUF218"/>
    <property type="match status" value="1"/>
</dbReference>
<dbReference type="OrthoDB" id="9809813at2"/>
<reference evidence="2 3" key="1">
    <citation type="submission" date="2015-09" db="EMBL/GenBank/DDBJ databases">
        <authorList>
            <consortium name="Swine Surveillance"/>
        </authorList>
    </citation>
    <scope>NUCLEOTIDE SEQUENCE [LARGE SCALE GENOMIC DNA]</scope>
    <source>
        <strain evidence="2 3">CECT 7557</strain>
    </source>
</reference>